<name>A0A2I0AFN0_9ASPA</name>
<reference evidence="3 4" key="1">
    <citation type="journal article" date="2017" name="Nature">
        <title>The Apostasia genome and the evolution of orchids.</title>
        <authorList>
            <person name="Zhang G.Q."/>
            <person name="Liu K.W."/>
            <person name="Li Z."/>
            <person name="Lohaus R."/>
            <person name="Hsiao Y.Y."/>
            <person name="Niu S.C."/>
            <person name="Wang J.Y."/>
            <person name="Lin Y.C."/>
            <person name="Xu Q."/>
            <person name="Chen L.J."/>
            <person name="Yoshida K."/>
            <person name="Fujiwara S."/>
            <person name="Wang Z.W."/>
            <person name="Zhang Y.Q."/>
            <person name="Mitsuda N."/>
            <person name="Wang M."/>
            <person name="Liu G.H."/>
            <person name="Pecoraro L."/>
            <person name="Huang H.X."/>
            <person name="Xiao X.J."/>
            <person name="Lin M."/>
            <person name="Wu X.Y."/>
            <person name="Wu W.L."/>
            <person name="Chen Y.Y."/>
            <person name="Chang S.B."/>
            <person name="Sakamoto S."/>
            <person name="Ohme-Takagi M."/>
            <person name="Yagi M."/>
            <person name="Zeng S.J."/>
            <person name="Shen C.Y."/>
            <person name="Yeh C.M."/>
            <person name="Luo Y.B."/>
            <person name="Tsai W.C."/>
            <person name="Van de Peer Y."/>
            <person name="Liu Z.J."/>
        </authorList>
    </citation>
    <scope>NUCLEOTIDE SEQUENCE [LARGE SCALE GENOMIC DNA]</scope>
    <source>
        <strain evidence="4">cv. Shenzhen</strain>
        <tissue evidence="3">Stem</tissue>
    </source>
</reference>
<feature type="domain" description="Transposase (putative) gypsy type" evidence="2">
    <location>
        <begin position="38"/>
        <end position="103"/>
    </location>
</feature>
<keyword evidence="4" id="KW-1185">Reference proteome</keyword>
<proteinExistence type="predicted"/>
<dbReference type="InterPro" id="IPR007321">
    <property type="entry name" value="Transposase_28"/>
</dbReference>
<accession>A0A2I0AFN0</accession>
<dbReference type="STRING" id="1088818.A0A2I0AFN0"/>
<evidence type="ECO:0000259" key="2">
    <source>
        <dbReference type="Pfam" id="PF04195"/>
    </source>
</evidence>
<dbReference type="AlphaFoldDB" id="A0A2I0AFN0"/>
<evidence type="ECO:0000313" key="3">
    <source>
        <dbReference type="EMBL" id="PKA54369.1"/>
    </source>
</evidence>
<organism evidence="3 4">
    <name type="scientific">Apostasia shenzhenica</name>
    <dbReference type="NCBI Taxonomy" id="1088818"/>
    <lineage>
        <taxon>Eukaryota</taxon>
        <taxon>Viridiplantae</taxon>
        <taxon>Streptophyta</taxon>
        <taxon>Embryophyta</taxon>
        <taxon>Tracheophyta</taxon>
        <taxon>Spermatophyta</taxon>
        <taxon>Magnoliopsida</taxon>
        <taxon>Liliopsida</taxon>
        <taxon>Asparagales</taxon>
        <taxon>Orchidaceae</taxon>
        <taxon>Apostasioideae</taxon>
        <taxon>Apostasia</taxon>
    </lineage>
</organism>
<dbReference type="Pfam" id="PF04195">
    <property type="entry name" value="Transposase_28"/>
    <property type="match status" value="1"/>
</dbReference>
<protein>
    <recommendedName>
        <fullName evidence="2">Transposase (putative) gypsy type domain-containing protein</fullName>
    </recommendedName>
</protein>
<sequence length="477" mass="52054">MMEHEVLNTTKGFRGNPLLMVILPTADLRPNNPPEGAVCVYKTQVEYGLMMPPQPEFKEVLNSFQLVPAQLSPNAIAYMYSFLKLLQTRGIAWSLTLFRNLFSWMTVPGYGGCLALRSKTRKAIFSGTSSSHSDWRDFYFFVGGDLGIPLTPGVCPTEFIGDAQWMARTSDHRNLEALKGQSWPLKDFLKLVKNDVSLYAKSQGYTIFKEVAPPPGTVLMRRARRGQPPAVQLSKQVAGVERENEVEVPEPVCSGIPIDVVSSPDDSGDDKKTLADVMEEAGKGKEPAPLARSKAIPKGAAGIAIGEKGEGKEANKGQGKERVEVPRPGEEAAVTSCQALVPSKALRKRRSPSDGNSPEPPSKKGKSAEERGDVGEWEKSTEPPLYINFTGEFAGEGTKVIVSATEVERKMTVVSQQTSSQFNPVRGDLGLILGGELATKDLEEKLERSFTTDLYAQMANRVATVRTHSNLLLTISL</sequence>
<feature type="compositionally biased region" description="Basic and acidic residues" evidence="1">
    <location>
        <begin position="307"/>
        <end position="330"/>
    </location>
</feature>
<evidence type="ECO:0000313" key="4">
    <source>
        <dbReference type="Proteomes" id="UP000236161"/>
    </source>
</evidence>
<dbReference type="OrthoDB" id="671678at2759"/>
<feature type="region of interest" description="Disordered" evidence="1">
    <location>
        <begin position="280"/>
        <end position="381"/>
    </location>
</feature>
<feature type="compositionally biased region" description="Low complexity" evidence="1">
    <location>
        <begin position="294"/>
        <end position="306"/>
    </location>
</feature>
<feature type="compositionally biased region" description="Basic and acidic residues" evidence="1">
    <location>
        <begin position="366"/>
        <end position="381"/>
    </location>
</feature>
<evidence type="ECO:0000256" key="1">
    <source>
        <dbReference type="SAM" id="MobiDB-lite"/>
    </source>
</evidence>
<gene>
    <name evidence="3" type="ORF">AXF42_Ash000202</name>
</gene>
<dbReference type="EMBL" id="KZ451982">
    <property type="protein sequence ID" value="PKA54369.1"/>
    <property type="molecule type" value="Genomic_DNA"/>
</dbReference>
<dbReference type="Proteomes" id="UP000236161">
    <property type="component" value="Unassembled WGS sequence"/>
</dbReference>